<evidence type="ECO:0000313" key="3">
    <source>
        <dbReference type="Proteomes" id="UP001085076"/>
    </source>
</evidence>
<proteinExistence type="predicted"/>
<dbReference type="Proteomes" id="UP001085076">
    <property type="component" value="Miscellaneous, Linkage group lg09"/>
</dbReference>
<reference evidence="2" key="1">
    <citation type="submission" date="2021-03" db="EMBL/GenBank/DDBJ databases">
        <authorList>
            <person name="Li Z."/>
            <person name="Yang C."/>
        </authorList>
    </citation>
    <scope>NUCLEOTIDE SEQUENCE</scope>
    <source>
        <strain evidence="2">Dzin_1.0</strain>
        <tissue evidence="2">Leaf</tissue>
    </source>
</reference>
<gene>
    <name evidence="2" type="ORF">J5N97_028200</name>
</gene>
<dbReference type="EMBL" id="JAGGNH010000009">
    <property type="protein sequence ID" value="KAJ0963078.1"/>
    <property type="molecule type" value="Genomic_DNA"/>
</dbReference>
<sequence>MEPPSSQIFYYNHTLQSSSSSSSWPPPPSSSSWQEDDRNLVYTTGKRPCHENMQNLSPYKIPSVSGSFVRAAHSPLLYRNMVSSSYQVDTEQKHAELHAHQSKKENCFLTLGNRAPSPMRSDIWSQNQERVEDDHDTSSYFGSSGPNACTPYYTFLPLATDVQKEKDIGDCEEAMSLDLNLKL</sequence>
<evidence type="ECO:0000256" key="1">
    <source>
        <dbReference type="SAM" id="MobiDB-lite"/>
    </source>
</evidence>
<organism evidence="2 3">
    <name type="scientific">Dioscorea zingiberensis</name>
    <dbReference type="NCBI Taxonomy" id="325984"/>
    <lineage>
        <taxon>Eukaryota</taxon>
        <taxon>Viridiplantae</taxon>
        <taxon>Streptophyta</taxon>
        <taxon>Embryophyta</taxon>
        <taxon>Tracheophyta</taxon>
        <taxon>Spermatophyta</taxon>
        <taxon>Magnoliopsida</taxon>
        <taxon>Liliopsida</taxon>
        <taxon>Dioscoreales</taxon>
        <taxon>Dioscoreaceae</taxon>
        <taxon>Dioscorea</taxon>
    </lineage>
</organism>
<feature type="region of interest" description="Disordered" evidence="1">
    <location>
        <begin position="15"/>
        <end position="38"/>
    </location>
</feature>
<comment type="caution">
    <text evidence="2">The sequence shown here is derived from an EMBL/GenBank/DDBJ whole genome shotgun (WGS) entry which is preliminary data.</text>
</comment>
<keyword evidence="3" id="KW-1185">Reference proteome</keyword>
<name>A0A9D5H4L9_9LILI</name>
<reference evidence="2" key="2">
    <citation type="journal article" date="2022" name="Hortic Res">
        <title>The genome of Dioscorea zingiberensis sheds light on the biosynthesis, origin and evolution of the medicinally important diosgenin saponins.</title>
        <authorList>
            <person name="Li Y."/>
            <person name="Tan C."/>
            <person name="Li Z."/>
            <person name="Guo J."/>
            <person name="Li S."/>
            <person name="Chen X."/>
            <person name="Wang C."/>
            <person name="Dai X."/>
            <person name="Yang H."/>
            <person name="Song W."/>
            <person name="Hou L."/>
            <person name="Xu J."/>
            <person name="Tong Z."/>
            <person name="Xu A."/>
            <person name="Yuan X."/>
            <person name="Wang W."/>
            <person name="Yang Q."/>
            <person name="Chen L."/>
            <person name="Sun Z."/>
            <person name="Wang K."/>
            <person name="Pan B."/>
            <person name="Chen J."/>
            <person name="Bao Y."/>
            <person name="Liu F."/>
            <person name="Qi X."/>
            <person name="Gang D.R."/>
            <person name="Wen J."/>
            <person name="Li J."/>
        </authorList>
    </citation>
    <scope>NUCLEOTIDE SEQUENCE</scope>
    <source>
        <strain evidence="2">Dzin_1.0</strain>
    </source>
</reference>
<evidence type="ECO:0000313" key="2">
    <source>
        <dbReference type="EMBL" id="KAJ0963078.1"/>
    </source>
</evidence>
<dbReference type="AlphaFoldDB" id="A0A9D5H4L9"/>
<protein>
    <submittedName>
        <fullName evidence="2">Uncharacterized protein</fullName>
    </submittedName>
</protein>
<accession>A0A9D5H4L9</accession>